<dbReference type="RefSeq" id="WP_162850969.1">
    <property type="nucleotide sequence ID" value="NZ_MWIN01000022.1"/>
</dbReference>
<dbReference type="PROSITE" id="PS50405">
    <property type="entry name" value="GST_CTER"/>
    <property type="match status" value="1"/>
</dbReference>
<dbReference type="InterPro" id="IPR036282">
    <property type="entry name" value="Glutathione-S-Trfase_C_sf"/>
</dbReference>
<evidence type="ECO:0000259" key="2">
    <source>
        <dbReference type="PROSITE" id="PS50405"/>
    </source>
</evidence>
<accession>A0A4S3K1P1</accession>
<proteinExistence type="predicted"/>
<dbReference type="EMBL" id="SOBT01000008">
    <property type="protein sequence ID" value="TDU30961.1"/>
    <property type="molecule type" value="Genomic_DNA"/>
</dbReference>
<dbReference type="GO" id="GO:0016740">
    <property type="term" value="F:transferase activity"/>
    <property type="evidence" value="ECO:0007669"/>
    <property type="project" value="UniProtKB-KW"/>
</dbReference>
<sequence>MKLVNSTPSAFGRKVAIAMKEKKIPFETVFDVPWNDKSIVPSYSPLQQLPILVTDQGENIYDSMFICEWLERKHPNPPLLPSDVDGILAARRLQLLGERLMEITVLIVFEEQREHPSPAWTERQTRKVGGGIAEIAKLVGNRVPKVGEPITYADIAAAAALTWFDFMLGNGLFAKVEEARWRQKYPNLVAYVDALEARPSFRETRPEMFVVDLPAVVH</sequence>
<dbReference type="InterPro" id="IPR040079">
    <property type="entry name" value="Glutathione_S-Trfase"/>
</dbReference>
<dbReference type="GO" id="GO:0005737">
    <property type="term" value="C:cytoplasm"/>
    <property type="evidence" value="ECO:0007669"/>
    <property type="project" value="TreeGrafter"/>
</dbReference>
<keyword evidence="3" id="KW-0808">Transferase</keyword>
<reference evidence="3 4" key="1">
    <citation type="submission" date="2019-03" db="EMBL/GenBank/DDBJ databases">
        <title>Genomic Encyclopedia of Type Strains, Phase IV (KMG-IV): sequencing the most valuable type-strain genomes for metagenomic binning, comparative biology and taxonomic classification.</title>
        <authorList>
            <person name="Goeker M."/>
        </authorList>
    </citation>
    <scope>NUCLEOTIDE SEQUENCE [LARGE SCALE GENOMIC DNA]</scope>
    <source>
        <strain evidence="3 4">DSM 26377</strain>
    </source>
</reference>
<dbReference type="PROSITE" id="PS50404">
    <property type="entry name" value="GST_NTER"/>
    <property type="match status" value="1"/>
</dbReference>
<keyword evidence="4" id="KW-1185">Reference proteome</keyword>
<dbReference type="Pfam" id="PF13410">
    <property type="entry name" value="GST_C_2"/>
    <property type="match status" value="1"/>
</dbReference>
<dbReference type="Gene3D" id="3.40.30.10">
    <property type="entry name" value="Glutaredoxin"/>
    <property type="match status" value="1"/>
</dbReference>
<dbReference type="Gene3D" id="1.20.1050.10">
    <property type="match status" value="1"/>
</dbReference>
<dbReference type="InterPro" id="IPR050983">
    <property type="entry name" value="GST_Omega/HSP26"/>
</dbReference>
<evidence type="ECO:0000259" key="1">
    <source>
        <dbReference type="PROSITE" id="PS50404"/>
    </source>
</evidence>
<dbReference type="InterPro" id="IPR036249">
    <property type="entry name" value="Thioredoxin-like_sf"/>
</dbReference>
<evidence type="ECO:0000313" key="3">
    <source>
        <dbReference type="EMBL" id="TDU30961.1"/>
    </source>
</evidence>
<name>A0A4S3K1P1_9GAMM</name>
<gene>
    <name evidence="3" type="ORF">DFR24_0319</name>
</gene>
<comment type="caution">
    <text evidence="3">The sequence shown here is derived from an EMBL/GenBank/DDBJ whole genome shotgun (WGS) entry which is preliminary data.</text>
</comment>
<dbReference type="InterPro" id="IPR004045">
    <property type="entry name" value="Glutathione_S-Trfase_N"/>
</dbReference>
<dbReference type="PANTHER" id="PTHR43968">
    <property type="match status" value="1"/>
</dbReference>
<protein>
    <submittedName>
        <fullName evidence="3">Glutathione S-transferase</fullName>
    </submittedName>
</protein>
<feature type="domain" description="GST N-terminal" evidence="1">
    <location>
        <begin position="1"/>
        <end position="78"/>
    </location>
</feature>
<dbReference type="SFLD" id="SFLDS00019">
    <property type="entry name" value="Glutathione_Transferase_(cytos"/>
    <property type="match status" value="1"/>
</dbReference>
<dbReference type="SUPFAM" id="SSF52833">
    <property type="entry name" value="Thioredoxin-like"/>
    <property type="match status" value="1"/>
</dbReference>
<dbReference type="Proteomes" id="UP000295341">
    <property type="component" value="Unassembled WGS sequence"/>
</dbReference>
<dbReference type="SUPFAM" id="SSF47616">
    <property type="entry name" value="GST C-terminal domain-like"/>
    <property type="match status" value="1"/>
</dbReference>
<dbReference type="InterPro" id="IPR010987">
    <property type="entry name" value="Glutathione-S-Trfase_C-like"/>
</dbReference>
<organism evidence="3 4">
    <name type="scientific">Panacagrimonas perspica</name>
    <dbReference type="NCBI Taxonomy" id="381431"/>
    <lineage>
        <taxon>Bacteria</taxon>
        <taxon>Pseudomonadati</taxon>
        <taxon>Pseudomonadota</taxon>
        <taxon>Gammaproteobacteria</taxon>
        <taxon>Nevskiales</taxon>
        <taxon>Nevskiaceae</taxon>
        <taxon>Panacagrimonas</taxon>
    </lineage>
</organism>
<dbReference type="Pfam" id="PF13409">
    <property type="entry name" value="GST_N_2"/>
    <property type="match status" value="1"/>
</dbReference>
<dbReference type="PANTHER" id="PTHR43968:SF6">
    <property type="entry name" value="GLUTATHIONE S-TRANSFERASE OMEGA"/>
    <property type="match status" value="1"/>
</dbReference>
<evidence type="ECO:0000313" key="4">
    <source>
        <dbReference type="Proteomes" id="UP000295341"/>
    </source>
</evidence>
<feature type="domain" description="GST C-terminal" evidence="2">
    <location>
        <begin position="82"/>
        <end position="218"/>
    </location>
</feature>
<dbReference type="AlphaFoldDB" id="A0A4S3K1P1"/>